<dbReference type="GO" id="GO:0005882">
    <property type="term" value="C:intermediate filament"/>
    <property type="evidence" value="ECO:0007669"/>
    <property type="project" value="UniProtKB-KW"/>
</dbReference>
<keyword evidence="1 3" id="KW-0403">Intermediate filament</keyword>
<dbReference type="InterPro" id="IPR018039">
    <property type="entry name" value="IF_conserved"/>
</dbReference>
<feature type="compositionally biased region" description="Low complexity" evidence="5">
    <location>
        <begin position="1"/>
        <end position="21"/>
    </location>
</feature>
<accession>S4RZZ9</accession>
<dbReference type="InterPro" id="IPR002957">
    <property type="entry name" value="Keratin_I"/>
</dbReference>
<feature type="region of interest" description="Disordered" evidence="5">
    <location>
        <begin position="1"/>
        <end position="25"/>
    </location>
</feature>
<feature type="coiled-coil region" evidence="4">
    <location>
        <begin position="73"/>
        <end position="184"/>
    </location>
</feature>
<dbReference type="Ensembl" id="ENSPMAT00000010836.1">
    <property type="protein sequence ID" value="ENSPMAP00000010790.1"/>
    <property type="gene ID" value="ENSPMAG00000009815.1"/>
</dbReference>
<reference evidence="7" key="2">
    <citation type="submission" date="2025-09" db="UniProtKB">
        <authorList>
            <consortium name="Ensembl"/>
        </authorList>
    </citation>
    <scope>IDENTIFICATION</scope>
</reference>
<dbReference type="SMART" id="SM01391">
    <property type="entry name" value="Filament"/>
    <property type="match status" value="1"/>
</dbReference>
<dbReference type="PANTHER" id="PTHR45616:SF22">
    <property type="entry name" value="SFI1 SPINDLE BODY DOMAIN-CONTAINING PROTEIN"/>
    <property type="match status" value="1"/>
</dbReference>
<evidence type="ECO:0000256" key="1">
    <source>
        <dbReference type="ARBA" id="ARBA00022754"/>
    </source>
</evidence>
<dbReference type="HOGENOM" id="CLU_012560_5_4_1"/>
<dbReference type="PANTHER" id="PTHR45616">
    <property type="entry name" value="GATA-TYPE DOMAIN-CONTAINING PROTEIN"/>
    <property type="match status" value="1"/>
</dbReference>
<proteinExistence type="inferred from homology"/>
<name>S4RZZ9_PETMA</name>
<comment type="similarity">
    <text evidence="3">Belongs to the intermediate filament family.</text>
</comment>
<dbReference type="InterPro" id="IPR039008">
    <property type="entry name" value="IF_rod_dom"/>
</dbReference>
<evidence type="ECO:0000256" key="5">
    <source>
        <dbReference type="SAM" id="MobiDB-lite"/>
    </source>
</evidence>
<protein>
    <recommendedName>
        <fullName evidence="6">IF rod domain-containing protein</fullName>
    </recommendedName>
</protein>
<feature type="domain" description="IF rod" evidence="6">
    <location>
        <begin position="83"/>
        <end position="394"/>
    </location>
</feature>
<dbReference type="FunFam" id="1.20.5.1160:FF:000001">
    <property type="entry name" value="Keratin type II"/>
    <property type="match status" value="1"/>
</dbReference>
<evidence type="ECO:0000313" key="7">
    <source>
        <dbReference type="Ensembl" id="ENSPMAP00000010790.1"/>
    </source>
</evidence>
<dbReference type="AlphaFoldDB" id="S4RZZ9"/>
<evidence type="ECO:0000259" key="6">
    <source>
        <dbReference type="PROSITE" id="PS51842"/>
    </source>
</evidence>
<dbReference type="PROSITE" id="PS51842">
    <property type="entry name" value="IF_ROD_2"/>
    <property type="match status" value="1"/>
</dbReference>
<dbReference type="PRINTS" id="PR01248">
    <property type="entry name" value="TYPE1KERATIN"/>
</dbReference>
<dbReference type="SUPFAM" id="SSF64593">
    <property type="entry name" value="Intermediate filament protein, coiled coil region"/>
    <property type="match status" value="2"/>
</dbReference>
<dbReference type="GeneTree" id="ENSGT00940000161090"/>
<dbReference type="Gene3D" id="1.20.5.1160">
    <property type="entry name" value="Vasodilator-stimulated phosphoprotein"/>
    <property type="match status" value="1"/>
</dbReference>
<dbReference type="Gene3D" id="1.20.5.170">
    <property type="match status" value="1"/>
</dbReference>
<evidence type="ECO:0000256" key="4">
    <source>
        <dbReference type="SAM" id="Coils"/>
    </source>
</evidence>
<organism evidence="7">
    <name type="scientific">Petromyzon marinus</name>
    <name type="common">Sea lamprey</name>
    <dbReference type="NCBI Taxonomy" id="7757"/>
    <lineage>
        <taxon>Eukaryota</taxon>
        <taxon>Metazoa</taxon>
        <taxon>Chordata</taxon>
        <taxon>Craniata</taxon>
        <taxon>Vertebrata</taxon>
        <taxon>Cyclostomata</taxon>
        <taxon>Hyperoartia</taxon>
        <taxon>Petromyzontiformes</taxon>
        <taxon>Petromyzontidae</taxon>
        <taxon>Petromyzon</taxon>
    </lineage>
</organism>
<sequence length="430" mass="49685">MSYSSMMQSSSSSGVVSSLQSPMERMGLQDQRSPFAMTAAGGSGGGYSSTSTTTVQGSAYISSGMSSGNSAEVDKLQQVRQMEKNQLMGLNDRFANYIQNVRILERKNKELQVSLKRMRIHSGQDSQLDNLCAQYEVLLKRQIQALIEEKRRLANDQEQAHINMEQMKIKYETEIRERTQIENEFVVLKQEADQVYMQKVELEARLTGLTDDIDFYRKVYEREIRELEARMVKVDVVVEVDSSPGLDLDTYLAEVREQYMKQAGRIREELKISFETKLDANRNNEVKINDDMRLVTVEISEVRRNMQRYKAELEALKQQCLALERAIALAEEKGKESMRQLTEKRQLLEVTIMEQKNKLTGHHRSYQELMNVKLALDMEIIAYRKLLEGEEEKFNMNDDNKTVQQVLIKQIETLDGRVVSESQDMQVVRK</sequence>
<feature type="coiled-coil region" evidence="4">
    <location>
        <begin position="292"/>
        <end position="358"/>
    </location>
</feature>
<reference evidence="7" key="1">
    <citation type="submission" date="2025-08" db="UniProtKB">
        <authorList>
            <consortium name="Ensembl"/>
        </authorList>
    </citation>
    <scope>IDENTIFICATION</scope>
</reference>
<evidence type="ECO:0000256" key="3">
    <source>
        <dbReference type="RuleBase" id="RU000685"/>
    </source>
</evidence>
<evidence type="ECO:0000256" key="2">
    <source>
        <dbReference type="ARBA" id="ARBA00023054"/>
    </source>
</evidence>
<dbReference type="Pfam" id="PF00038">
    <property type="entry name" value="Filament"/>
    <property type="match status" value="1"/>
</dbReference>
<keyword evidence="2 4" id="KW-0175">Coiled coil</keyword>
<dbReference type="PROSITE" id="PS00226">
    <property type="entry name" value="IF_ROD_1"/>
    <property type="match status" value="1"/>
</dbReference>
<dbReference type="GO" id="GO:0005198">
    <property type="term" value="F:structural molecule activity"/>
    <property type="evidence" value="ECO:0007669"/>
    <property type="project" value="InterPro"/>
</dbReference>
<dbReference type="Gene3D" id="1.20.5.500">
    <property type="entry name" value="Single helix bin"/>
    <property type="match status" value="1"/>
</dbReference>
<dbReference type="STRING" id="7757.ENSPMAP00000010790"/>